<reference evidence="4" key="1">
    <citation type="submission" date="2014-04" db="EMBL/GenBank/DDBJ databases">
        <title>Evolutionary Origins and Diversification of the Mycorrhizal Mutualists.</title>
        <authorList>
            <consortium name="DOE Joint Genome Institute"/>
            <consortium name="Mycorrhizal Genomics Consortium"/>
            <person name="Kohler A."/>
            <person name="Kuo A."/>
            <person name="Nagy L.G."/>
            <person name="Floudas D."/>
            <person name="Copeland A."/>
            <person name="Barry K.W."/>
            <person name="Cichocki N."/>
            <person name="Veneault-Fourrey C."/>
            <person name="LaButti K."/>
            <person name="Lindquist E.A."/>
            <person name="Lipzen A."/>
            <person name="Lundell T."/>
            <person name="Morin E."/>
            <person name="Murat C."/>
            <person name="Riley R."/>
            <person name="Ohm R."/>
            <person name="Sun H."/>
            <person name="Tunlid A."/>
            <person name="Henrissat B."/>
            <person name="Grigoriev I.V."/>
            <person name="Hibbett D.S."/>
            <person name="Martin F."/>
        </authorList>
    </citation>
    <scope>NUCLEOTIDE SEQUENCE [LARGE SCALE GENOMIC DNA]</scope>
    <source>
        <strain evidence="4">FD-334 SS-4</strain>
    </source>
</reference>
<feature type="compositionally biased region" description="Basic and acidic residues" evidence="1">
    <location>
        <begin position="347"/>
        <end position="357"/>
    </location>
</feature>
<dbReference type="STRING" id="945553.A0A0D2KDV8"/>
<feature type="compositionally biased region" description="Acidic residues" evidence="1">
    <location>
        <begin position="368"/>
        <end position="379"/>
    </location>
</feature>
<sequence length="629" mass="71632">MVETYKVKDRWRKLGNWQELLIKFRNCYHNEVSFEAQDLVSLDEAPLRGSLAHLQGLADSHSNQQFASVVQNFRGAALHWTLLNEMTLLNTRELPSIPENVSTIIDQDTLCQLNEKYHPHTVAKMGGYLQQHTQSELVLPLHLSLLLTPCFLLLLTTLVASKFPRQSVYQLSTALGNQKPKILARVEMEIWNALSRIRENSSLPVVHDALRRLLESSAVMDAINMPSTDPAFLFFQHYDLSPAHSSDQTTPASNLQLVPWSRLRIDDTEVETQVVGQEDMVGENSGGDNSDEAQKDMADENGRGDNDDEVHKDMVDDDSGGDDRQDAQKERQEDRDDCYGAQNEGNGYREEQDRGPVDEAAPQHPDSEQDDEADSEEDKEAGKDKIQNNNEDDDRSSRADEPVERDIDSETDKDPDDPDVDMEKDSDDPDVDMEKDPEVPDVNTKGNDKGKKPVRVPISPKLPTSTPHSKRHATDDSADKRKPKKRKTQKYDPEDDEGEESERALEGGPRWIKLEEDIFVELLILYIRMTSLMLHPVTLEALKVMFDQIEEGYEEGQPLYVKDNRRTIPTKDSVFKIISEADFIEMEELEVQEILREQHIVVTDMRHKKKNFEEALLELAPLTWVTGIQ</sequence>
<feature type="region of interest" description="Disordered" evidence="1">
    <location>
        <begin position="275"/>
        <end position="505"/>
    </location>
</feature>
<dbReference type="Proteomes" id="UP000054270">
    <property type="component" value="Unassembled WGS sequence"/>
</dbReference>
<feature type="compositionally biased region" description="Basic and acidic residues" evidence="1">
    <location>
        <begin position="321"/>
        <end position="338"/>
    </location>
</feature>
<gene>
    <name evidence="3" type="ORF">HYPSUDRAFT_60280</name>
</gene>
<dbReference type="AlphaFoldDB" id="A0A0D2KDV8"/>
<evidence type="ECO:0000313" key="3">
    <source>
        <dbReference type="EMBL" id="KJA12697.1"/>
    </source>
</evidence>
<keyword evidence="2" id="KW-1133">Transmembrane helix</keyword>
<feature type="compositionally biased region" description="Basic and acidic residues" evidence="1">
    <location>
        <begin position="292"/>
        <end position="314"/>
    </location>
</feature>
<feature type="non-terminal residue" evidence="3">
    <location>
        <position position="629"/>
    </location>
</feature>
<evidence type="ECO:0000256" key="1">
    <source>
        <dbReference type="SAM" id="MobiDB-lite"/>
    </source>
</evidence>
<accession>A0A0D2KDV8</accession>
<protein>
    <submittedName>
        <fullName evidence="3">Uncharacterized protein</fullName>
    </submittedName>
</protein>
<organism evidence="3 4">
    <name type="scientific">Hypholoma sublateritium (strain FD-334 SS-4)</name>
    <dbReference type="NCBI Taxonomy" id="945553"/>
    <lineage>
        <taxon>Eukaryota</taxon>
        <taxon>Fungi</taxon>
        <taxon>Dikarya</taxon>
        <taxon>Basidiomycota</taxon>
        <taxon>Agaricomycotina</taxon>
        <taxon>Agaricomycetes</taxon>
        <taxon>Agaricomycetidae</taxon>
        <taxon>Agaricales</taxon>
        <taxon>Agaricineae</taxon>
        <taxon>Strophariaceae</taxon>
        <taxon>Hypholoma</taxon>
    </lineage>
</organism>
<name>A0A0D2KDV8_HYPSF</name>
<dbReference type="EMBL" id="KN817984">
    <property type="protein sequence ID" value="KJA12697.1"/>
    <property type="molecule type" value="Genomic_DNA"/>
</dbReference>
<feature type="compositionally biased region" description="Basic and acidic residues" evidence="1">
    <location>
        <begin position="395"/>
        <end position="412"/>
    </location>
</feature>
<evidence type="ECO:0000313" key="4">
    <source>
        <dbReference type="Proteomes" id="UP000054270"/>
    </source>
</evidence>
<keyword evidence="2" id="KW-0812">Transmembrane</keyword>
<keyword evidence="4" id="KW-1185">Reference proteome</keyword>
<proteinExistence type="predicted"/>
<feature type="compositionally biased region" description="Acidic residues" evidence="1">
    <location>
        <begin position="413"/>
        <end position="431"/>
    </location>
</feature>
<feature type="transmembrane region" description="Helical" evidence="2">
    <location>
        <begin position="137"/>
        <end position="160"/>
    </location>
</feature>
<keyword evidence="2" id="KW-0472">Membrane</keyword>
<evidence type="ECO:0000256" key="2">
    <source>
        <dbReference type="SAM" id="Phobius"/>
    </source>
</evidence>